<dbReference type="OrthoDB" id="2013972at2759"/>
<organism evidence="1 2">
    <name type="scientific">Glonium stellatum</name>
    <dbReference type="NCBI Taxonomy" id="574774"/>
    <lineage>
        <taxon>Eukaryota</taxon>
        <taxon>Fungi</taxon>
        <taxon>Dikarya</taxon>
        <taxon>Ascomycota</taxon>
        <taxon>Pezizomycotina</taxon>
        <taxon>Dothideomycetes</taxon>
        <taxon>Pleosporomycetidae</taxon>
        <taxon>Gloniales</taxon>
        <taxon>Gloniaceae</taxon>
        <taxon>Glonium</taxon>
    </lineage>
</organism>
<protein>
    <recommendedName>
        <fullName evidence="3">Methyltransferase</fullName>
    </recommendedName>
</protein>
<reference evidence="1 2" key="1">
    <citation type="journal article" date="2016" name="Nat. Commun.">
        <title>Ectomycorrhizal ecology is imprinted in the genome of the dominant symbiotic fungus Cenococcum geophilum.</title>
        <authorList>
            <consortium name="DOE Joint Genome Institute"/>
            <person name="Peter M."/>
            <person name="Kohler A."/>
            <person name="Ohm R.A."/>
            <person name="Kuo A."/>
            <person name="Krutzmann J."/>
            <person name="Morin E."/>
            <person name="Arend M."/>
            <person name="Barry K.W."/>
            <person name="Binder M."/>
            <person name="Choi C."/>
            <person name="Clum A."/>
            <person name="Copeland A."/>
            <person name="Grisel N."/>
            <person name="Haridas S."/>
            <person name="Kipfer T."/>
            <person name="LaButti K."/>
            <person name="Lindquist E."/>
            <person name="Lipzen A."/>
            <person name="Maire R."/>
            <person name="Meier B."/>
            <person name="Mihaltcheva S."/>
            <person name="Molinier V."/>
            <person name="Murat C."/>
            <person name="Poggeler S."/>
            <person name="Quandt C.A."/>
            <person name="Sperisen C."/>
            <person name="Tritt A."/>
            <person name="Tisserant E."/>
            <person name="Crous P.W."/>
            <person name="Henrissat B."/>
            <person name="Nehls U."/>
            <person name="Egli S."/>
            <person name="Spatafora J.W."/>
            <person name="Grigoriev I.V."/>
            <person name="Martin F.M."/>
        </authorList>
    </citation>
    <scope>NUCLEOTIDE SEQUENCE [LARGE SCALE GENOMIC DNA]</scope>
    <source>
        <strain evidence="1 2">CBS 207.34</strain>
    </source>
</reference>
<accession>A0A8E2F7Q5</accession>
<sequence>NTLPRGFTEFQDLDSRHYSEDASIPAGNKMAEFLDHVAEACEAMGRTANVGPRLKGWMEEAGFANVREVVVRLPFGMWPREKRMKQIGALNYLQFEEGMEAFSLGLFTRVLGWSVERVQLYLVDVRKDMRNKDMHMLFNYYVVWGQRLE</sequence>
<evidence type="ECO:0008006" key="3">
    <source>
        <dbReference type="Google" id="ProtNLM"/>
    </source>
</evidence>
<evidence type="ECO:0000313" key="1">
    <source>
        <dbReference type="EMBL" id="OCL12117.1"/>
    </source>
</evidence>
<proteinExistence type="predicted"/>
<feature type="non-terminal residue" evidence="1">
    <location>
        <position position="1"/>
    </location>
</feature>
<dbReference type="EMBL" id="KV748921">
    <property type="protein sequence ID" value="OCL12117.1"/>
    <property type="molecule type" value="Genomic_DNA"/>
</dbReference>
<dbReference type="Proteomes" id="UP000250140">
    <property type="component" value="Unassembled WGS sequence"/>
</dbReference>
<keyword evidence="2" id="KW-1185">Reference proteome</keyword>
<gene>
    <name evidence="1" type="ORF">AOQ84DRAFT_285851</name>
</gene>
<name>A0A8E2F7Q5_9PEZI</name>
<dbReference type="AlphaFoldDB" id="A0A8E2F7Q5"/>
<dbReference type="InterPro" id="IPR029063">
    <property type="entry name" value="SAM-dependent_MTases_sf"/>
</dbReference>
<evidence type="ECO:0000313" key="2">
    <source>
        <dbReference type="Proteomes" id="UP000250140"/>
    </source>
</evidence>
<dbReference type="SUPFAM" id="SSF53335">
    <property type="entry name" value="S-adenosyl-L-methionine-dependent methyltransferases"/>
    <property type="match status" value="1"/>
</dbReference>